<sequence length="83" mass="8782">MTDNAASETGRLDYGGGSITSRAYRRSRKTIHKGAQELKEGTPLAGSPGTDSKSITSRDPEPVPTLEGLIDERAPSRPGSALR</sequence>
<evidence type="ECO:0000256" key="1">
    <source>
        <dbReference type="SAM" id="MobiDB-lite"/>
    </source>
</evidence>
<name>A0A368HJF3_9GAMM</name>
<evidence type="ECO:0000313" key="2">
    <source>
        <dbReference type="EMBL" id="RCN58267.1"/>
    </source>
</evidence>
<reference evidence="2 3" key="1">
    <citation type="submission" date="2018-02" db="EMBL/GenBank/DDBJ databases">
        <title>Insights into the biology of acidophilic members of the Acidiferrobacteraceae family derived from comparative genomic analyses.</title>
        <authorList>
            <person name="Issotta F."/>
            <person name="Thyssen C."/>
            <person name="Mena C."/>
            <person name="Moya A."/>
            <person name="Bellenberg S."/>
            <person name="Sproer C."/>
            <person name="Covarrubias P.C."/>
            <person name="Sand W."/>
            <person name="Quatrini R."/>
            <person name="Vera M."/>
        </authorList>
    </citation>
    <scope>NUCLEOTIDE SEQUENCE [LARGE SCALE GENOMIC DNA]</scope>
    <source>
        <strain evidence="3">m-1</strain>
    </source>
</reference>
<protein>
    <submittedName>
        <fullName evidence="2">Uncharacterized protein</fullName>
    </submittedName>
</protein>
<evidence type="ECO:0000313" key="3">
    <source>
        <dbReference type="Proteomes" id="UP000253250"/>
    </source>
</evidence>
<dbReference type="EMBL" id="PSYR01000001">
    <property type="protein sequence ID" value="RCN58267.1"/>
    <property type="molecule type" value="Genomic_DNA"/>
</dbReference>
<comment type="caution">
    <text evidence="2">The sequence shown here is derived from an EMBL/GenBank/DDBJ whole genome shotgun (WGS) entry which is preliminary data.</text>
</comment>
<gene>
    <name evidence="2" type="ORF">C4900_00225</name>
</gene>
<feature type="region of interest" description="Disordered" evidence="1">
    <location>
        <begin position="1"/>
        <end position="83"/>
    </location>
</feature>
<proteinExistence type="predicted"/>
<accession>A0A368HJF3</accession>
<organism evidence="2 3">
    <name type="scientific">Acidiferrobacter thiooxydans</name>
    <dbReference type="NCBI Taxonomy" id="163359"/>
    <lineage>
        <taxon>Bacteria</taxon>
        <taxon>Pseudomonadati</taxon>
        <taxon>Pseudomonadota</taxon>
        <taxon>Gammaproteobacteria</taxon>
        <taxon>Acidiferrobacterales</taxon>
        <taxon>Acidiferrobacteraceae</taxon>
        <taxon>Acidiferrobacter</taxon>
    </lineage>
</organism>
<dbReference type="Proteomes" id="UP000253250">
    <property type="component" value="Unassembled WGS sequence"/>
</dbReference>
<keyword evidence="3" id="KW-1185">Reference proteome</keyword>
<feature type="compositionally biased region" description="Basic residues" evidence="1">
    <location>
        <begin position="23"/>
        <end position="32"/>
    </location>
</feature>
<dbReference type="RefSeq" id="WP_114282084.1">
    <property type="nucleotide sequence ID" value="NZ_PSYR01000001.1"/>
</dbReference>
<dbReference type="AlphaFoldDB" id="A0A368HJF3"/>